<dbReference type="SUPFAM" id="SSF142433">
    <property type="entry name" value="CinA-like"/>
    <property type="match status" value="1"/>
</dbReference>
<name>A0ABW5KEL5_9SPHI</name>
<reference evidence="3" key="1">
    <citation type="journal article" date="2019" name="Int. J. Syst. Evol. Microbiol.">
        <title>The Global Catalogue of Microorganisms (GCM) 10K type strain sequencing project: providing services to taxonomists for standard genome sequencing and annotation.</title>
        <authorList>
            <consortium name="The Broad Institute Genomics Platform"/>
            <consortium name="The Broad Institute Genome Sequencing Center for Infectious Disease"/>
            <person name="Wu L."/>
            <person name="Ma J."/>
        </authorList>
    </citation>
    <scope>NUCLEOTIDE SEQUENCE [LARGE SCALE GENOMIC DNA]</scope>
    <source>
        <strain evidence="3">KCTC 42662</strain>
    </source>
</reference>
<dbReference type="InterPro" id="IPR008136">
    <property type="entry name" value="CinA_C"/>
</dbReference>
<feature type="domain" description="CinA C-terminal" evidence="1">
    <location>
        <begin position="10"/>
        <end position="115"/>
    </location>
</feature>
<dbReference type="Pfam" id="PF02464">
    <property type="entry name" value="CinA"/>
    <property type="match status" value="1"/>
</dbReference>
<dbReference type="InterPro" id="IPR036653">
    <property type="entry name" value="CinA-like_C"/>
</dbReference>
<organism evidence="2 3">
    <name type="scientific">Sphingobacterium suaedae</name>
    <dbReference type="NCBI Taxonomy" id="1686402"/>
    <lineage>
        <taxon>Bacteria</taxon>
        <taxon>Pseudomonadati</taxon>
        <taxon>Bacteroidota</taxon>
        <taxon>Sphingobacteriia</taxon>
        <taxon>Sphingobacteriales</taxon>
        <taxon>Sphingobacteriaceae</taxon>
        <taxon>Sphingobacterium</taxon>
    </lineage>
</organism>
<comment type="caution">
    <text evidence="2">The sequence shown here is derived from an EMBL/GenBank/DDBJ whole genome shotgun (WGS) entry which is preliminary data.</text>
</comment>
<protein>
    <submittedName>
        <fullName evidence="2">CinA family protein</fullName>
    </submittedName>
</protein>
<dbReference type="RefSeq" id="WP_380900790.1">
    <property type="nucleotide sequence ID" value="NZ_JBHUEG010000007.1"/>
</dbReference>
<keyword evidence="3" id="KW-1185">Reference proteome</keyword>
<dbReference type="Gene3D" id="3.90.950.20">
    <property type="entry name" value="CinA-like"/>
    <property type="match status" value="1"/>
</dbReference>
<sequence>MIKFEKQRIAAIGALLRAREERVSVAESVTAGVVQCAFSQMEGASDFFAGGVTAYTIDEKVQILGVERPLAEECNCVSREVTEQMAVGVAKLFKKTSWAIATTGYATVVDESEGQLYAFYVIVHQGKVLHSERVVLPLGTSPEEAQYRYAVMALDSFHESLKHTARKIF</sequence>
<dbReference type="NCBIfam" id="TIGR00199">
    <property type="entry name" value="PncC_domain"/>
    <property type="match status" value="1"/>
</dbReference>
<gene>
    <name evidence="2" type="ORF">ACFSR5_03565</name>
</gene>
<evidence type="ECO:0000259" key="1">
    <source>
        <dbReference type="Pfam" id="PF02464"/>
    </source>
</evidence>
<evidence type="ECO:0000313" key="3">
    <source>
        <dbReference type="Proteomes" id="UP001597545"/>
    </source>
</evidence>
<dbReference type="EMBL" id="JBHULR010000003">
    <property type="protein sequence ID" value="MFD2546720.1"/>
    <property type="molecule type" value="Genomic_DNA"/>
</dbReference>
<dbReference type="Proteomes" id="UP001597545">
    <property type="component" value="Unassembled WGS sequence"/>
</dbReference>
<evidence type="ECO:0000313" key="2">
    <source>
        <dbReference type="EMBL" id="MFD2546720.1"/>
    </source>
</evidence>
<proteinExistence type="predicted"/>
<accession>A0ABW5KEL5</accession>